<comment type="subcellular location">
    <subcellularLocation>
        <location evidence="1">Membrane</location>
        <topology evidence="1">Multi-pass membrane protein</topology>
    </subcellularLocation>
</comment>
<keyword evidence="5 6" id="KW-0472">Membrane</keyword>
<dbReference type="AlphaFoldDB" id="A0A364N836"/>
<dbReference type="OrthoDB" id="340608at2759"/>
<evidence type="ECO:0000256" key="5">
    <source>
        <dbReference type="ARBA" id="ARBA00023136"/>
    </source>
</evidence>
<name>A0A364N836_STELY</name>
<dbReference type="PANTHER" id="PTHR10926">
    <property type="entry name" value="CELL CYCLE CONTROL PROTEIN 50"/>
    <property type="match status" value="1"/>
</dbReference>
<evidence type="ECO:0000313" key="9">
    <source>
        <dbReference type="EMBL" id="RAR13459.1"/>
    </source>
</evidence>
<dbReference type="STRING" id="183478.A0A364N836"/>
<comment type="caution">
    <text evidence="9">The sequence shown here is derived from an EMBL/GenBank/DDBJ whole genome shotgun (WGS) entry which is preliminary data.</text>
</comment>
<dbReference type="GO" id="GO:0045332">
    <property type="term" value="P:phospholipid translocation"/>
    <property type="evidence" value="ECO:0007669"/>
    <property type="project" value="UniProtKB-UniRule"/>
</dbReference>
<evidence type="ECO:0000256" key="3">
    <source>
        <dbReference type="ARBA" id="ARBA00022692"/>
    </source>
</evidence>
<dbReference type="GO" id="GO:0005886">
    <property type="term" value="C:plasma membrane"/>
    <property type="evidence" value="ECO:0007669"/>
    <property type="project" value="TreeGrafter"/>
</dbReference>
<sequence length="402" mass="44995">MSPPDQVEHTDSISSQEPAREEPKKTKSKRPPILPLFFIVGIIFAPIGGLLIYASSQVQEISIDYTNCNSSAPQARLNYNASQGNDLEPVPSDRVSATFNKEMTTAPQWGWARDNYTFQPQGYTVETNVCILSITIPNDINPPVLFYYRLTNFYQNHRRYVKSVDLPQLKGDFRTAGDLSSGDCDPLAVAPDGRPYYPCGLIANSMFNDTFGTLTLDNAVQDSNGNEIEFYNMTTDGTSWSHEGDLYGKTDYKPEDVVPPPNWQEQYEHGNYTGSLPNLHTWEQFQVWMRTAGLPTFSKLYMRNDNDVMRAGTYRLRIYDRYPVEKYDGTKSILISTRTVMGGKNPFLGIAYLVVGGLCILLGAVFLAAHLIKPRKLGDHTYLTWNDDQPTSATTTGRAGGA</sequence>
<proteinExistence type="inferred from homology"/>
<dbReference type="PIRSF" id="PIRSF015840">
    <property type="entry name" value="DUF284_TM_euk"/>
    <property type="match status" value="1"/>
</dbReference>
<reference evidence="10" key="1">
    <citation type="submission" date="2018-05" db="EMBL/GenBank/DDBJ databases">
        <title>Draft genome sequence of Stemphylium lycopersici strain CIDEFI 213.</title>
        <authorList>
            <person name="Medina R."/>
            <person name="Franco M.E.E."/>
            <person name="Lucentini C.G."/>
            <person name="Saparrat M.C.N."/>
            <person name="Balatti P.A."/>
        </authorList>
    </citation>
    <scope>NUCLEOTIDE SEQUENCE [LARGE SCALE GENOMIC DNA]</scope>
    <source>
        <strain evidence="10">CIDEFI 213</strain>
    </source>
</reference>
<evidence type="ECO:0000256" key="8">
    <source>
        <dbReference type="SAM" id="Phobius"/>
    </source>
</evidence>
<feature type="region of interest" description="Disordered" evidence="7">
    <location>
        <begin position="1"/>
        <end position="28"/>
    </location>
</feature>
<dbReference type="GO" id="GO:0005783">
    <property type="term" value="C:endoplasmic reticulum"/>
    <property type="evidence" value="ECO:0007669"/>
    <property type="project" value="TreeGrafter"/>
</dbReference>
<dbReference type="Pfam" id="PF03381">
    <property type="entry name" value="CDC50"/>
    <property type="match status" value="1"/>
</dbReference>
<dbReference type="GO" id="GO:0005794">
    <property type="term" value="C:Golgi apparatus"/>
    <property type="evidence" value="ECO:0007669"/>
    <property type="project" value="TreeGrafter"/>
</dbReference>
<feature type="transmembrane region" description="Helical" evidence="8">
    <location>
        <begin position="33"/>
        <end position="54"/>
    </location>
</feature>
<keyword evidence="10" id="KW-1185">Reference proteome</keyword>
<keyword evidence="3 8" id="KW-0812">Transmembrane</keyword>
<dbReference type="PANTHER" id="PTHR10926:SF0">
    <property type="entry name" value="CDC50, ISOFORM A"/>
    <property type="match status" value="1"/>
</dbReference>
<evidence type="ECO:0000256" key="6">
    <source>
        <dbReference type="PIRNR" id="PIRNR015840"/>
    </source>
</evidence>
<evidence type="ECO:0000313" key="10">
    <source>
        <dbReference type="Proteomes" id="UP000249619"/>
    </source>
</evidence>
<feature type="transmembrane region" description="Helical" evidence="8">
    <location>
        <begin position="347"/>
        <end position="372"/>
    </location>
</feature>
<feature type="compositionally biased region" description="Basic and acidic residues" evidence="7">
    <location>
        <begin position="1"/>
        <end position="11"/>
    </location>
</feature>
<dbReference type="EMBL" id="QGDH01000035">
    <property type="protein sequence ID" value="RAR13459.1"/>
    <property type="molecule type" value="Genomic_DNA"/>
</dbReference>
<keyword evidence="4 8" id="KW-1133">Transmembrane helix</keyword>
<organism evidence="9 10">
    <name type="scientific">Stemphylium lycopersici</name>
    <name type="common">Tomato gray leaf spot disease fungus</name>
    <name type="synonym">Thyrospora lycopersici</name>
    <dbReference type="NCBI Taxonomy" id="183478"/>
    <lineage>
        <taxon>Eukaryota</taxon>
        <taxon>Fungi</taxon>
        <taxon>Dikarya</taxon>
        <taxon>Ascomycota</taxon>
        <taxon>Pezizomycotina</taxon>
        <taxon>Dothideomycetes</taxon>
        <taxon>Pleosporomycetidae</taxon>
        <taxon>Pleosporales</taxon>
        <taxon>Pleosporineae</taxon>
        <taxon>Pleosporaceae</taxon>
        <taxon>Stemphylium</taxon>
    </lineage>
</organism>
<comment type="similarity">
    <text evidence="2 6">Belongs to the CDC50/LEM3 family.</text>
</comment>
<accession>A0A364N836</accession>
<evidence type="ECO:0000256" key="7">
    <source>
        <dbReference type="SAM" id="MobiDB-lite"/>
    </source>
</evidence>
<protein>
    <submittedName>
        <fullName evidence="9">Lem3 cdc50 family protein</fullName>
    </submittedName>
</protein>
<evidence type="ECO:0000256" key="4">
    <source>
        <dbReference type="ARBA" id="ARBA00022989"/>
    </source>
</evidence>
<dbReference type="InterPro" id="IPR005045">
    <property type="entry name" value="CDC50/LEM3_fam"/>
</dbReference>
<dbReference type="Proteomes" id="UP000249619">
    <property type="component" value="Unassembled WGS sequence"/>
</dbReference>
<evidence type="ECO:0000256" key="2">
    <source>
        <dbReference type="ARBA" id="ARBA00009457"/>
    </source>
</evidence>
<evidence type="ECO:0000256" key="1">
    <source>
        <dbReference type="ARBA" id="ARBA00004141"/>
    </source>
</evidence>
<gene>
    <name evidence="9" type="ORF">DDE83_003190</name>
</gene>